<dbReference type="InterPro" id="IPR011008">
    <property type="entry name" value="Dimeric_a/b-barrel"/>
</dbReference>
<dbReference type="SUPFAM" id="SSF54909">
    <property type="entry name" value="Dimeric alpha+beta barrel"/>
    <property type="match status" value="1"/>
</dbReference>
<dbReference type="Proteomes" id="UP000030710">
    <property type="component" value="Unassembled WGS sequence"/>
</dbReference>
<evidence type="ECO:0000313" key="2">
    <source>
        <dbReference type="EMBL" id="ERG95435.1"/>
    </source>
</evidence>
<sequence>MVHAFIMVKTDATDVKSLLDSIAVVNNVTDAHIVAGAYDIIIEADAEEVYDLLNPVASGIRGIEGVIDTKTYIAIDGEGRGPEQAVTANIDVD</sequence>
<evidence type="ECO:0000313" key="3">
    <source>
        <dbReference type="Proteomes" id="UP000030710"/>
    </source>
</evidence>
<dbReference type="Pfam" id="PF01037">
    <property type="entry name" value="AsnC_trans_reg"/>
    <property type="match status" value="1"/>
</dbReference>
<gene>
    <name evidence="2" type="ORF">J07HQW2_01892</name>
</gene>
<protein>
    <submittedName>
        <fullName evidence="2">Transcriptional regulator</fullName>
    </submittedName>
</protein>
<dbReference type="HOGENOM" id="CLU_170329_1_2_2"/>
<dbReference type="EMBL" id="KE356561">
    <property type="protein sequence ID" value="ERG95435.1"/>
    <property type="molecule type" value="Genomic_DNA"/>
</dbReference>
<dbReference type="Gene3D" id="3.30.70.920">
    <property type="match status" value="1"/>
</dbReference>
<dbReference type="AlphaFoldDB" id="U1NEJ9"/>
<name>U1NEJ9_9EURY</name>
<proteinExistence type="predicted"/>
<feature type="domain" description="Transcription regulator AsnC/Lrp ligand binding" evidence="1">
    <location>
        <begin position="6"/>
        <end position="75"/>
    </location>
</feature>
<dbReference type="InterPro" id="IPR019887">
    <property type="entry name" value="Tscrpt_reg_AsnC/Lrp_C"/>
</dbReference>
<dbReference type="eggNOG" id="arCOG01117">
    <property type="taxonomic scope" value="Archaea"/>
</dbReference>
<accession>U1NEJ9</accession>
<dbReference type="RefSeq" id="WP_021054912.1">
    <property type="nucleotide sequence ID" value="NZ_KE356561.1"/>
</dbReference>
<dbReference type="STRING" id="1238425.J07HQW2_01892"/>
<reference evidence="2 3" key="1">
    <citation type="journal article" date="2013" name="PLoS ONE">
        <title>Assembly-driven community genomics of a hypersaline microbial ecosystem.</title>
        <authorList>
            <person name="Podell S."/>
            <person name="Ugalde J.A."/>
            <person name="Narasingarao P."/>
            <person name="Banfield J.F."/>
            <person name="Heidelberg K.B."/>
            <person name="Allen E.E."/>
        </authorList>
    </citation>
    <scope>NUCLEOTIDE SEQUENCE [LARGE SCALE GENOMIC DNA]</scope>
    <source>
        <strain evidence="3">J07HQW2</strain>
    </source>
</reference>
<organism evidence="2 3">
    <name type="scientific">Haloquadratum walsbyi J07HQW2</name>
    <dbReference type="NCBI Taxonomy" id="1238425"/>
    <lineage>
        <taxon>Archaea</taxon>
        <taxon>Methanobacteriati</taxon>
        <taxon>Methanobacteriota</taxon>
        <taxon>Stenosarchaea group</taxon>
        <taxon>Halobacteria</taxon>
        <taxon>Halobacteriales</taxon>
        <taxon>Haloferacaceae</taxon>
        <taxon>Haloquadratum</taxon>
    </lineage>
</organism>
<evidence type="ECO:0000259" key="1">
    <source>
        <dbReference type="Pfam" id="PF01037"/>
    </source>
</evidence>